<organism evidence="1 2">
    <name type="scientific">Glutamicibacter uratoxydans</name>
    <name type="common">Arthrobacter uratoxydans</name>
    <dbReference type="NCBI Taxonomy" id="43667"/>
    <lineage>
        <taxon>Bacteria</taxon>
        <taxon>Bacillati</taxon>
        <taxon>Actinomycetota</taxon>
        <taxon>Actinomycetes</taxon>
        <taxon>Micrococcales</taxon>
        <taxon>Micrococcaceae</taxon>
        <taxon>Glutamicibacter</taxon>
    </lineage>
</organism>
<sequence length="149" mass="16196">MPGRFVRSKIAELVAETVGSRHARENLKEHGWTEGMLIVIAQHDEKLTDIMALVVVHQPPVLIATLDPENGDLCFTYVIIGCSDLELVEPYAEDKTIKDLYLDASAAPSITFRVTPLMHSALAHALPPMRGVSGVKYPGLPTAAEARPA</sequence>
<name>A0A4Y4DVU8_GLUUR</name>
<dbReference type="Proteomes" id="UP000316612">
    <property type="component" value="Unassembled WGS sequence"/>
</dbReference>
<reference evidence="1 2" key="1">
    <citation type="submission" date="2019-06" db="EMBL/GenBank/DDBJ databases">
        <title>Whole genome shotgun sequence of Glutamicibacter uratoxydans NBRC 15515.</title>
        <authorList>
            <person name="Hosoyama A."/>
            <person name="Uohara A."/>
            <person name="Ohji S."/>
            <person name="Ichikawa N."/>
        </authorList>
    </citation>
    <scope>NUCLEOTIDE SEQUENCE [LARGE SCALE GENOMIC DNA]</scope>
    <source>
        <strain evidence="1 2">NBRC 15515</strain>
    </source>
</reference>
<dbReference type="AlphaFoldDB" id="A0A4Y4DVU8"/>
<evidence type="ECO:0000313" key="2">
    <source>
        <dbReference type="Proteomes" id="UP000316612"/>
    </source>
</evidence>
<dbReference type="EMBL" id="BJNY01000011">
    <property type="protein sequence ID" value="GED06531.1"/>
    <property type="molecule type" value="Genomic_DNA"/>
</dbReference>
<proteinExistence type="predicted"/>
<gene>
    <name evidence="1" type="ORF">AUR04nite_20630</name>
</gene>
<evidence type="ECO:0000313" key="1">
    <source>
        <dbReference type="EMBL" id="GED06531.1"/>
    </source>
</evidence>
<comment type="caution">
    <text evidence="1">The sequence shown here is derived from an EMBL/GenBank/DDBJ whole genome shotgun (WGS) entry which is preliminary data.</text>
</comment>
<dbReference type="RefSeq" id="WP_141364690.1">
    <property type="nucleotide sequence ID" value="NZ_BAAAJL010000013.1"/>
</dbReference>
<protein>
    <submittedName>
        <fullName evidence="1">Uncharacterized protein</fullName>
    </submittedName>
</protein>
<accession>A0A4Y4DVU8</accession>
<dbReference type="OrthoDB" id="4952721at2"/>
<keyword evidence="2" id="KW-1185">Reference proteome</keyword>